<keyword evidence="1" id="KW-0812">Transmembrane</keyword>
<sequence>MDEFEADLLSIVKQRNLYEYMEGYIFLGILIIFSLVTIWVNRKRNAWDILFFNSTSAILTLFMIGILAGDLGVWKIIVVALGAVAVGEKIARFFFTKNGE</sequence>
<evidence type="ECO:0000256" key="1">
    <source>
        <dbReference type="SAM" id="Phobius"/>
    </source>
</evidence>
<gene>
    <name evidence="2" type="ORF">A2756_00770</name>
</gene>
<name>A0A1G2G5Q5_9BACT</name>
<dbReference type="AlphaFoldDB" id="A0A1G2G5Q5"/>
<keyword evidence="1" id="KW-1133">Transmembrane helix</keyword>
<feature type="transmembrane region" description="Helical" evidence="1">
    <location>
        <begin position="73"/>
        <end position="95"/>
    </location>
</feature>
<feature type="transmembrane region" description="Helical" evidence="1">
    <location>
        <begin position="47"/>
        <end position="67"/>
    </location>
</feature>
<reference evidence="2 3" key="1">
    <citation type="journal article" date="2016" name="Nat. Commun.">
        <title>Thousands of microbial genomes shed light on interconnected biogeochemical processes in an aquifer system.</title>
        <authorList>
            <person name="Anantharaman K."/>
            <person name="Brown C.T."/>
            <person name="Hug L.A."/>
            <person name="Sharon I."/>
            <person name="Castelle C.J."/>
            <person name="Probst A.J."/>
            <person name="Thomas B.C."/>
            <person name="Singh A."/>
            <person name="Wilkins M.J."/>
            <person name="Karaoz U."/>
            <person name="Brodie E.L."/>
            <person name="Williams K.H."/>
            <person name="Hubbard S.S."/>
            <person name="Banfield J.F."/>
        </authorList>
    </citation>
    <scope>NUCLEOTIDE SEQUENCE [LARGE SCALE GENOMIC DNA]</scope>
</reference>
<feature type="transmembrane region" description="Helical" evidence="1">
    <location>
        <begin position="20"/>
        <end position="40"/>
    </location>
</feature>
<evidence type="ECO:0000313" key="3">
    <source>
        <dbReference type="Proteomes" id="UP000177785"/>
    </source>
</evidence>
<dbReference type="EMBL" id="MHNL01000006">
    <property type="protein sequence ID" value="OGZ45537.1"/>
    <property type="molecule type" value="Genomic_DNA"/>
</dbReference>
<keyword evidence="1" id="KW-0472">Membrane</keyword>
<evidence type="ECO:0000313" key="2">
    <source>
        <dbReference type="EMBL" id="OGZ45537.1"/>
    </source>
</evidence>
<dbReference type="STRING" id="1802115.A2756_00770"/>
<dbReference type="Proteomes" id="UP000177785">
    <property type="component" value="Unassembled WGS sequence"/>
</dbReference>
<organism evidence="2 3">
    <name type="scientific">Candidatus Ryanbacteria bacterium RIFCSPHIGHO2_01_FULL_48_27</name>
    <dbReference type="NCBI Taxonomy" id="1802115"/>
    <lineage>
        <taxon>Bacteria</taxon>
        <taxon>Candidatus Ryaniibacteriota</taxon>
    </lineage>
</organism>
<comment type="caution">
    <text evidence="2">The sequence shown here is derived from an EMBL/GenBank/DDBJ whole genome shotgun (WGS) entry which is preliminary data.</text>
</comment>
<accession>A0A1G2G5Q5</accession>
<protein>
    <submittedName>
        <fullName evidence="2">Uncharacterized protein</fullName>
    </submittedName>
</protein>
<proteinExistence type="predicted"/>